<organism evidence="1 2">
    <name type="scientific">Paraconexibacter antarcticus</name>
    <dbReference type="NCBI Taxonomy" id="2949664"/>
    <lineage>
        <taxon>Bacteria</taxon>
        <taxon>Bacillati</taxon>
        <taxon>Actinomycetota</taxon>
        <taxon>Thermoleophilia</taxon>
        <taxon>Solirubrobacterales</taxon>
        <taxon>Paraconexibacteraceae</taxon>
        <taxon>Paraconexibacter</taxon>
    </lineage>
</organism>
<keyword evidence="2" id="KW-1185">Reference proteome</keyword>
<name>A0ABY5DVD2_9ACTN</name>
<sequence length="398" mass="43426">MAAEPELLRAARGGVTLHDLVRRALKADLRRRDADRERELRRRIADHLHTRATGGETHVMVELADLVENPVIRWGFGATTSATHRVDHVRPGDRELAGELFVARKAGGHGWWAGAERFFDEAPERVVVARDERDALCGVCIAVTPANAPPFAAADRVLGPWLAHARRTIPDGNVLVWRDSVDLSAAPEGHPASPVVAILNKAAMLRSGLTNQRWSYLPIDPRNDVAVAFAAAVGARHEPALDIHTHTGGVVQCHILDHGEGGVLGMTRDAVYQELGLNPPRPLDAPPPPRAADFEDVREALRVLHQPLALAASPLATGTGTDERAASVRELVTGAVQHVFGDSHDEVLQRRIIERGYLDPHGGHERAALELNVSRATYFRRLRRACDRVAEYVIAGRG</sequence>
<protein>
    <recommendedName>
        <fullName evidence="3">Fis family transcriptional regulator</fullName>
    </recommendedName>
</protein>
<accession>A0ABY5DVD2</accession>
<evidence type="ECO:0000313" key="2">
    <source>
        <dbReference type="Proteomes" id="UP001056035"/>
    </source>
</evidence>
<proteinExistence type="predicted"/>
<reference evidence="1 2" key="1">
    <citation type="submission" date="2022-06" db="EMBL/GenBank/DDBJ databases">
        <title>Paraconexibacter antarcticus.</title>
        <authorList>
            <person name="Kim C.S."/>
        </authorList>
    </citation>
    <scope>NUCLEOTIDE SEQUENCE [LARGE SCALE GENOMIC DNA]</scope>
    <source>
        <strain evidence="1 2">02-257</strain>
    </source>
</reference>
<dbReference type="RefSeq" id="WP_254571500.1">
    <property type="nucleotide sequence ID" value="NZ_CP098502.1"/>
</dbReference>
<dbReference type="EMBL" id="CP098502">
    <property type="protein sequence ID" value="UTI64802.1"/>
    <property type="molecule type" value="Genomic_DNA"/>
</dbReference>
<evidence type="ECO:0000313" key="1">
    <source>
        <dbReference type="EMBL" id="UTI64802.1"/>
    </source>
</evidence>
<dbReference type="Proteomes" id="UP001056035">
    <property type="component" value="Chromosome"/>
</dbReference>
<evidence type="ECO:0008006" key="3">
    <source>
        <dbReference type="Google" id="ProtNLM"/>
    </source>
</evidence>
<gene>
    <name evidence="1" type="ORF">NBH00_01010</name>
</gene>